<evidence type="ECO:0000256" key="1">
    <source>
        <dbReference type="SAM" id="Phobius"/>
    </source>
</evidence>
<keyword evidence="1" id="KW-1133">Transmembrane helix</keyword>
<keyword evidence="1" id="KW-0812">Transmembrane</keyword>
<organism evidence="2 3">
    <name type="scientific">Candidatus Woesebacteria bacterium RIFCSPHIGHO2_01_FULL_44_21</name>
    <dbReference type="NCBI Taxonomy" id="1802503"/>
    <lineage>
        <taxon>Bacteria</taxon>
        <taxon>Candidatus Woeseibacteriota</taxon>
    </lineage>
</organism>
<dbReference type="Proteomes" id="UP000178870">
    <property type="component" value="Unassembled WGS sequence"/>
</dbReference>
<dbReference type="InterPro" id="IPR043715">
    <property type="entry name" value="DUF5656"/>
</dbReference>
<dbReference type="EMBL" id="MGGP01000029">
    <property type="protein sequence ID" value="OGM31200.1"/>
    <property type="molecule type" value="Genomic_DNA"/>
</dbReference>
<evidence type="ECO:0000313" key="3">
    <source>
        <dbReference type="Proteomes" id="UP000178870"/>
    </source>
</evidence>
<feature type="transmembrane region" description="Helical" evidence="1">
    <location>
        <begin position="7"/>
        <end position="24"/>
    </location>
</feature>
<feature type="transmembrane region" description="Helical" evidence="1">
    <location>
        <begin position="123"/>
        <end position="140"/>
    </location>
</feature>
<accession>A0A1F7YVF7</accession>
<reference evidence="2 3" key="1">
    <citation type="journal article" date="2016" name="Nat. Commun.">
        <title>Thousands of microbial genomes shed light on interconnected biogeochemical processes in an aquifer system.</title>
        <authorList>
            <person name="Anantharaman K."/>
            <person name="Brown C.T."/>
            <person name="Hug L.A."/>
            <person name="Sharon I."/>
            <person name="Castelle C.J."/>
            <person name="Probst A.J."/>
            <person name="Thomas B.C."/>
            <person name="Singh A."/>
            <person name="Wilkins M.J."/>
            <person name="Karaoz U."/>
            <person name="Brodie E.L."/>
            <person name="Williams K.H."/>
            <person name="Hubbard S.S."/>
            <person name="Banfield J.F."/>
        </authorList>
    </citation>
    <scope>NUCLEOTIDE SEQUENCE [LARGE SCALE GENOMIC DNA]</scope>
</reference>
<feature type="transmembrane region" description="Helical" evidence="1">
    <location>
        <begin position="56"/>
        <end position="77"/>
    </location>
</feature>
<keyword evidence="1" id="KW-0472">Membrane</keyword>
<protein>
    <submittedName>
        <fullName evidence="2">Uncharacterized protein</fullName>
    </submittedName>
</protein>
<name>A0A1F7YVF7_9BACT</name>
<proteinExistence type="predicted"/>
<feature type="transmembrane region" description="Helical" evidence="1">
    <location>
        <begin position="205"/>
        <end position="225"/>
    </location>
</feature>
<feature type="transmembrane region" description="Helical" evidence="1">
    <location>
        <begin position="146"/>
        <end position="166"/>
    </location>
</feature>
<feature type="transmembrane region" description="Helical" evidence="1">
    <location>
        <begin position="30"/>
        <end position="49"/>
    </location>
</feature>
<dbReference type="Pfam" id="PF18900">
    <property type="entry name" value="DUF5656"/>
    <property type="match status" value="1"/>
</dbReference>
<dbReference type="AlphaFoldDB" id="A0A1F7YVF7"/>
<sequence>MSKRHKFLITSLVLSLGFFGITFLENEDRLVGIAALSLGSIIMFFWTLREGIKRDATLLCLILPPLFTLGVGLFWFLLPSTFYARLPIIVLYGIGVYSIALTANVLTVSVLKKIALARAAKGVSFVLTLFTLFLLYDAVLSLKASIFIASSAVLVASFPLFLQGLWVSRITKEVGSEILIYSGVFSYVVGGVAVLMYFWPVSVVVGSLFLTVVVYILLGLGQAKIEARLFRQTVNEYLTIGTIVFLIMLLSTNWHG</sequence>
<feature type="transmembrane region" description="Helical" evidence="1">
    <location>
        <begin position="89"/>
        <end position="111"/>
    </location>
</feature>
<comment type="caution">
    <text evidence="2">The sequence shown here is derived from an EMBL/GenBank/DDBJ whole genome shotgun (WGS) entry which is preliminary data.</text>
</comment>
<gene>
    <name evidence="2" type="ORF">A2803_01860</name>
</gene>
<evidence type="ECO:0000313" key="2">
    <source>
        <dbReference type="EMBL" id="OGM31200.1"/>
    </source>
</evidence>
<feature type="transmembrane region" description="Helical" evidence="1">
    <location>
        <begin position="237"/>
        <end position="254"/>
    </location>
</feature>
<feature type="transmembrane region" description="Helical" evidence="1">
    <location>
        <begin position="178"/>
        <end position="199"/>
    </location>
</feature>